<proteinExistence type="predicted"/>
<comment type="caution">
    <text evidence="1">The sequence shown here is derived from an EMBL/GenBank/DDBJ whole genome shotgun (WGS) entry which is preliminary data.</text>
</comment>
<keyword evidence="2" id="KW-1185">Reference proteome</keyword>
<dbReference type="EMBL" id="CM039171">
    <property type="protein sequence ID" value="KAH9791512.1"/>
    <property type="molecule type" value="Genomic_DNA"/>
</dbReference>
<gene>
    <name evidence="1" type="ORF">KPL71_003790</name>
</gene>
<evidence type="ECO:0000313" key="2">
    <source>
        <dbReference type="Proteomes" id="UP000829398"/>
    </source>
</evidence>
<name>A0ACB8N0Z9_CITSI</name>
<accession>A0ACB8N0Z9</accession>
<organism evidence="1 2">
    <name type="scientific">Citrus sinensis</name>
    <name type="common">Sweet orange</name>
    <name type="synonym">Citrus aurantium var. sinensis</name>
    <dbReference type="NCBI Taxonomy" id="2711"/>
    <lineage>
        <taxon>Eukaryota</taxon>
        <taxon>Viridiplantae</taxon>
        <taxon>Streptophyta</taxon>
        <taxon>Embryophyta</taxon>
        <taxon>Tracheophyta</taxon>
        <taxon>Spermatophyta</taxon>
        <taxon>Magnoliopsida</taxon>
        <taxon>eudicotyledons</taxon>
        <taxon>Gunneridae</taxon>
        <taxon>Pentapetalae</taxon>
        <taxon>rosids</taxon>
        <taxon>malvids</taxon>
        <taxon>Sapindales</taxon>
        <taxon>Rutaceae</taxon>
        <taxon>Aurantioideae</taxon>
        <taxon>Citrus</taxon>
    </lineage>
</organism>
<dbReference type="Proteomes" id="UP000829398">
    <property type="component" value="Chromosome 2"/>
</dbReference>
<evidence type="ECO:0000313" key="1">
    <source>
        <dbReference type="EMBL" id="KAH9791512.1"/>
    </source>
</evidence>
<sequence>MASFSPNTPHLKLTSTSAAPPRLWGWTSLFTAHKQAKKKQSFQFKAVYTPGLSLSSPTSKKPTQRREKNENETDDISILNERIRRDFGKREATRPVMDSEEADKYIQLVKEQQQKGLQKLKGKKSGGGGAGAGAGDSGYNGAGGFSYKVDPYSLRSGDYVVHKKVGIGKFVGIKFDVQKDSTVPIEYVFIEYADGMAKLPVKQASRMLYRYNLPNETKRPRTLSKLSDTTAWERRKTKGKVAIQKMVVDLMELYLHRLKQKRPPYPKNPAIAEFAAQFPYEPTPDQKKAFIDVERDLTERETPMDRLICGDVGFGKTEVALRAIFCVVSAGKQAMVLAPTIVLAKQHFDVVSERFSMYPDIKVGLLSRFQSKAEKEEHLDMIKHGHLNIIVGTHSLLGSRVVYNNLGLLVVDEEQRFGVKQKEKIASFKISVDVLTLSATPIPRTLYLALTGFRDASLISTPPPERLPIKTHLSAFSKEKVISAIKYELDRGGQVFYVLPRIKGLEEPMDFLQQAFPGVDIAIAHGQQYSRQLEETMEKFAQGVIKILICTNIVESGLDIQNANTIIVQDVQQFGLAQLYQLRGRVGRADKEAHAYLFYPDKSLLSDQALERLAALEECRELGQGFQLAEKDMGIRGFGTIFGEQQTGDVGNVGVDLFFEMLFESLSKFVSFPFRLQVDEHCVISVPYKSVQIDININPRLPSEYINHLENPMEMVNEAEKAAEQDIWCLMQFTESLRRQYGKEPYSMEILLKKLYVRRMAADIGITKIYASGKMVGMKTNMNKKVFKMMIDSMTSEVHRNSLTFEGDQIKAIQCKCKFLGGERGFGTIWVLPQVFKCVQYETVQCARRCTAVRVSLMRSCRFKSIGSLTRQKLRKILALNKESFPRQAHFVLGDRSKQEFDFGCLFGYHIQIFKGYNFCISAYESTVKTLSLTRTGILWKALSPMIRLLLIIHMLNYPNVASWDGLKCDENTTLVMRSGLLNLTSSCHYGFINSSSNIFQTCPS</sequence>
<reference evidence="2" key="1">
    <citation type="journal article" date="2023" name="Hortic. Res.">
        <title>A chromosome-level phased genome enabling allele-level studies in sweet orange: a case study on citrus Huanglongbing tolerance.</title>
        <authorList>
            <person name="Wu B."/>
            <person name="Yu Q."/>
            <person name="Deng Z."/>
            <person name="Duan Y."/>
            <person name="Luo F."/>
            <person name="Gmitter F. Jr."/>
        </authorList>
    </citation>
    <scope>NUCLEOTIDE SEQUENCE [LARGE SCALE GENOMIC DNA]</scope>
    <source>
        <strain evidence="2">cv. Valencia</strain>
    </source>
</reference>
<protein>
    <submittedName>
        <fullName evidence="1">Transcription-repair-coupling factor</fullName>
    </submittedName>
</protein>